<feature type="transmembrane region" description="Helical" evidence="1">
    <location>
        <begin position="114"/>
        <end position="138"/>
    </location>
</feature>
<evidence type="ECO:0008006" key="4">
    <source>
        <dbReference type="Google" id="ProtNLM"/>
    </source>
</evidence>
<evidence type="ECO:0000256" key="1">
    <source>
        <dbReference type="SAM" id="Phobius"/>
    </source>
</evidence>
<feature type="transmembrane region" description="Helical" evidence="1">
    <location>
        <begin position="12"/>
        <end position="30"/>
    </location>
</feature>
<feature type="transmembrane region" description="Helical" evidence="1">
    <location>
        <begin position="84"/>
        <end position="102"/>
    </location>
</feature>
<dbReference type="Proteomes" id="UP000649739">
    <property type="component" value="Unassembled WGS sequence"/>
</dbReference>
<dbReference type="InterPro" id="IPR013879">
    <property type="entry name" value="DUF1761"/>
</dbReference>
<proteinExistence type="predicted"/>
<evidence type="ECO:0000313" key="2">
    <source>
        <dbReference type="EMBL" id="GGK01868.1"/>
    </source>
</evidence>
<dbReference type="AlphaFoldDB" id="A0A8J3FEU0"/>
<name>A0A8J3FEU0_9ACTN</name>
<dbReference type="EMBL" id="BMQB01000008">
    <property type="protein sequence ID" value="GGK01868.1"/>
    <property type="molecule type" value="Genomic_DNA"/>
</dbReference>
<keyword evidence="3" id="KW-1185">Reference proteome</keyword>
<feature type="transmembrane region" description="Helical" evidence="1">
    <location>
        <begin position="58"/>
        <end position="78"/>
    </location>
</feature>
<keyword evidence="1" id="KW-0472">Membrane</keyword>
<comment type="caution">
    <text evidence="2">The sequence shown here is derived from an EMBL/GenBank/DDBJ whole genome shotgun (WGS) entry which is preliminary data.</text>
</comment>
<dbReference type="RefSeq" id="WP_189171239.1">
    <property type="nucleotide sequence ID" value="NZ_BMQB01000008.1"/>
</dbReference>
<evidence type="ECO:0000313" key="3">
    <source>
        <dbReference type="Proteomes" id="UP000649739"/>
    </source>
</evidence>
<dbReference type="Pfam" id="PF08570">
    <property type="entry name" value="DUF1761"/>
    <property type="match status" value="1"/>
</dbReference>
<accession>A0A8J3FEU0</accession>
<keyword evidence="1" id="KW-0812">Transmembrane</keyword>
<gene>
    <name evidence="2" type="ORF">GCM10010123_34750</name>
</gene>
<reference evidence="2" key="2">
    <citation type="submission" date="2020-09" db="EMBL/GenBank/DDBJ databases">
        <authorList>
            <person name="Sun Q."/>
            <person name="Ohkuma M."/>
        </authorList>
    </citation>
    <scope>NUCLEOTIDE SEQUENCE</scope>
    <source>
        <strain evidence="2">JCM 3090</strain>
    </source>
</reference>
<keyword evidence="1" id="KW-1133">Transmembrane helix</keyword>
<organism evidence="2 3">
    <name type="scientific">Pilimelia anulata</name>
    <dbReference type="NCBI Taxonomy" id="53371"/>
    <lineage>
        <taxon>Bacteria</taxon>
        <taxon>Bacillati</taxon>
        <taxon>Actinomycetota</taxon>
        <taxon>Actinomycetes</taxon>
        <taxon>Micromonosporales</taxon>
        <taxon>Micromonosporaceae</taxon>
        <taxon>Pilimelia</taxon>
    </lineage>
</organism>
<sequence length="139" mass="14325">MELFEAFGEVSWLAVVLAALSNFAVGYVWYHQRVFGARWAALAGVRTDGDPGGMGAQFGILAVVALASAATLNALMLATDAHGVGEGVLLAGVLALVLRAGAHFIHNGFAQRPVALSVLDGAHDVLAAMLMGALLGLWV</sequence>
<protein>
    <recommendedName>
        <fullName evidence="4">DUF1761 domain-containing protein</fullName>
    </recommendedName>
</protein>
<reference evidence="2" key="1">
    <citation type="journal article" date="2014" name="Int. J. Syst. Evol. Microbiol.">
        <title>Complete genome sequence of Corynebacterium casei LMG S-19264T (=DSM 44701T), isolated from a smear-ripened cheese.</title>
        <authorList>
            <consortium name="US DOE Joint Genome Institute (JGI-PGF)"/>
            <person name="Walter F."/>
            <person name="Albersmeier A."/>
            <person name="Kalinowski J."/>
            <person name="Ruckert C."/>
        </authorList>
    </citation>
    <scope>NUCLEOTIDE SEQUENCE</scope>
    <source>
        <strain evidence="2">JCM 3090</strain>
    </source>
</reference>